<feature type="transmembrane region" description="Helical" evidence="8">
    <location>
        <begin position="103"/>
        <end position="120"/>
    </location>
</feature>
<evidence type="ECO:0000256" key="2">
    <source>
        <dbReference type="ARBA" id="ARBA00007362"/>
    </source>
</evidence>
<feature type="transmembrane region" description="Helical" evidence="8">
    <location>
        <begin position="266"/>
        <end position="287"/>
    </location>
</feature>
<gene>
    <name evidence="10" type="primary">rarD</name>
    <name evidence="10" type="ORF">AACT_0712</name>
</gene>
<keyword evidence="7 8" id="KW-0472">Membrane</keyword>
<reference evidence="10 11" key="1">
    <citation type="submission" date="2019-08" db="EMBL/GenBank/DDBJ databases">
        <title>Complete genome sequence of Arcobacter acticola.</title>
        <authorList>
            <person name="Miller W."/>
        </authorList>
    </citation>
    <scope>NUCLEOTIDE SEQUENCE [LARGE SCALE GENOMIC DNA]</scope>
    <source>
        <strain evidence="10 11">KCTC 52212</strain>
    </source>
</reference>
<evidence type="ECO:0000256" key="4">
    <source>
        <dbReference type="ARBA" id="ARBA00022475"/>
    </source>
</evidence>
<feature type="transmembrane region" description="Helical" evidence="8">
    <location>
        <begin position="178"/>
        <end position="197"/>
    </location>
</feature>
<evidence type="ECO:0000259" key="9">
    <source>
        <dbReference type="Pfam" id="PF00892"/>
    </source>
</evidence>
<dbReference type="GO" id="GO:0005886">
    <property type="term" value="C:plasma membrane"/>
    <property type="evidence" value="ECO:0007669"/>
    <property type="project" value="UniProtKB-SubCell"/>
</dbReference>
<comment type="subcellular location">
    <subcellularLocation>
        <location evidence="1">Cell membrane</location>
        <topology evidence="1">Multi-pass membrane protein</topology>
    </subcellularLocation>
</comment>
<sequence>MNNEKLGQIYAILAFFIWGAIAPIYFKQVASVEPIEVLIHRIFWSFLLLIPLLYITKQINVLKTIIKDSKKIKYLAISTFFISINWLVFIWAVANNKIIETSLGYYINPLVSVLLGYLFFSERMTKYQYVAISIAFIAVLYQIFTLGTIPLVSLTLALSFAFYGMIRKKINVGSIVGLFIETLILMPFALIGIYYLISTNKISFLHSSMNIDLMLSLGGLITIVPLLLFNGAATRMRLSTLGFFQYIGPSCSFFVAIFIYNEELNFDKLITFSLIWIALLIFSLDSINTKQQNKKKISKS</sequence>
<evidence type="ECO:0000256" key="5">
    <source>
        <dbReference type="ARBA" id="ARBA00022692"/>
    </source>
</evidence>
<feature type="transmembrane region" description="Helical" evidence="8">
    <location>
        <begin position="7"/>
        <end position="26"/>
    </location>
</feature>
<accession>A0A6M8EXK7</accession>
<dbReference type="NCBIfam" id="TIGR00688">
    <property type="entry name" value="rarD"/>
    <property type="match status" value="1"/>
</dbReference>
<protein>
    <submittedName>
        <fullName evidence="10">Resistance permease RarD</fullName>
    </submittedName>
</protein>
<feature type="transmembrane region" description="Helical" evidence="8">
    <location>
        <begin position="241"/>
        <end position="260"/>
    </location>
</feature>
<comment type="similarity">
    <text evidence="2">Belongs to the EamA transporter family.</text>
</comment>
<feature type="transmembrane region" description="Helical" evidence="8">
    <location>
        <begin position="74"/>
        <end position="91"/>
    </location>
</feature>
<dbReference type="Proteomes" id="UP000503483">
    <property type="component" value="Chromosome"/>
</dbReference>
<dbReference type="SUPFAM" id="SSF103481">
    <property type="entry name" value="Multidrug resistance efflux transporter EmrE"/>
    <property type="match status" value="2"/>
</dbReference>
<dbReference type="InterPro" id="IPR004626">
    <property type="entry name" value="RarD"/>
</dbReference>
<feature type="transmembrane region" description="Helical" evidence="8">
    <location>
        <begin position="149"/>
        <end position="166"/>
    </location>
</feature>
<dbReference type="KEGG" id="paco:AACT_0712"/>
<evidence type="ECO:0000313" key="10">
    <source>
        <dbReference type="EMBL" id="QKE27914.1"/>
    </source>
</evidence>
<evidence type="ECO:0000256" key="1">
    <source>
        <dbReference type="ARBA" id="ARBA00004651"/>
    </source>
</evidence>
<evidence type="ECO:0000256" key="7">
    <source>
        <dbReference type="ARBA" id="ARBA00023136"/>
    </source>
</evidence>
<name>A0A6M8EXK7_9BACT</name>
<keyword evidence="6 8" id="KW-1133">Transmembrane helix</keyword>
<organism evidence="10 11">
    <name type="scientific">Arcobacter acticola</name>
    <dbReference type="NCBI Taxonomy" id="1849015"/>
    <lineage>
        <taxon>Bacteria</taxon>
        <taxon>Pseudomonadati</taxon>
        <taxon>Campylobacterota</taxon>
        <taxon>Epsilonproteobacteria</taxon>
        <taxon>Campylobacterales</taxon>
        <taxon>Arcobacteraceae</taxon>
        <taxon>Arcobacter</taxon>
    </lineage>
</organism>
<dbReference type="AlphaFoldDB" id="A0A6M8EXK7"/>
<dbReference type="RefSeq" id="WP_172125045.1">
    <property type="nucleotide sequence ID" value="NZ_CP042652.1"/>
</dbReference>
<dbReference type="InterPro" id="IPR000620">
    <property type="entry name" value="EamA_dom"/>
</dbReference>
<evidence type="ECO:0000256" key="8">
    <source>
        <dbReference type="SAM" id="Phobius"/>
    </source>
</evidence>
<feature type="transmembrane region" description="Helical" evidence="8">
    <location>
        <begin position="38"/>
        <end position="54"/>
    </location>
</feature>
<keyword evidence="11" id="KW-1185">Reference proteome</keyword>
<dbReference type="Pfam" id="PF00892">
    <property type="entry name" value="EamA"/>
    <property type="match status" value="1"/>
</dbReference>
<keyword evidence="5 8" id="KW-0812">Transmembrane</keyword>
<keyword evidence="4" id="KW-1003">Cell membrane</keyword>
<dbReference type="InterPro" id="IPR037185">
    <property type="entry name" value="EmrE-like"/>
</dbReference>
<feature type="transmembrane region" description="Helical" evidence="8">
    <location>
        <begin position="209"/>
        <end position="229"/>
    </location>
</feature>
<keyword evidence="3" id="KW-0813">Transport</keyword>
<dbReference type="PANTHER" id="PTHR22911">
    <property type="entry name" value="ACYL-MALONYL CONDENSING ENZYME-RELATED"/>
    <property type="match status" value="1"/>
</dbReference>
<evidence type="ECO:0000256" key="6">
    <source>
        <dbReference type="ARBA" id="ARBA00022989"/>
    </source>
</evidence>
<evidence type="ECO:0000256" key="3">
    <source>
        <dbReference type="ARBA" id="ARBA00022448"/>
    </source>
</evidence>
<feature type="transmembrane region" description="Helical" evidence="8">
    <location>
        <begin position="127"/>
        <end position="143"/>
    </location>
</feature>
<feature type="domain" description="EamA" evidence="9">
    <location>
        <begin position="6"/>
        <end position="140"/>
    </location>
</feature>
<proteinExistence type="inferred from homology"/>
<evidence type="ECO:0000313" key="11">
    <source>
        <dbReference type="Proteomes" id="UP000503483"/>
    </source>
</evidence>
<dbReference type="PANTHER" id="PTHR22911:SF137">
    <property type="entry name" value="SOLUTE CARRIER FAMILY 35 MEMBER G2-RELATED"/>
    <property type="match status" value="1"/>
</dbReference>
<dbReference type="EMBL" id="CP042652">
    <property type="protein sequence ID" value="QKE27914.1"/>
    <property type="molecule type" value="Genomic_DNA"/>
</dbReference>